<proteinExistence type="predicted"/>
<comment type="caution">
    <text evidence="1">The sequence shown here is derived from an EMBL/GenBank/DDBJ whole genome shotgun (WGS) entry which is preliminary data.</text>
</comment>
<accession>A0A420E7M9</accession>
<keyword evidence="2" id="KW-1185">Reference proteome</keyword>
<sequence length="60" mass="6986">MKPNVVDNHQEVFASLEDAFFAHKAALFDECAFVMFDLKPLFYLVQIDNLKSQNHFLIPQ</sequence>
<gene>
    <name evidence="1" type="ORF">DBZ36_17730</name>
</gene>
<dbReference type="Proteomes" id="UP000286482">
    <property type="component" value="Unassembled WGS sequence"/>
</dbReference>
<dbReference type="EMBL" id="RAQO01000009">
    <property type="protein sequence ID" value="RKF14491.1"/>
    <property type="molecule type" value="Genomic_DNA"/>
</dbReference>
<dbReference type="RefSeq" id="WP_120356302.1">
    <property type="nucleotide sequence ID" value="NZ_RAQO01000009.1"/>
</dbReference>
<evidence type="ECO:0000313" key="1">
    <source>
        <dbReference type="EMBL" id="RKF14491.1"/>
    </source>
</evidence>
<name>A0A420E7M9_9ALTE</name>
<organism evidence="1 2">
    <name type="scientific">Alginatibacterium sediminis</name>
    <dbReference type="NCBI Taxonomy" id="2164068"/>
    <lineage>
        <taxon>Bacteria</taxon>
        <taxon>Pseudomonadati</taxon>
        <taxon>Pseudomonadota</taxon>
        <taxon>Gammaproteobacteria</taxon>
        <taxon>Alteromonadales</taxon>
        <taxon>Alteromonadaceae</taxon>
        <taxon>Alginatibacterium</taxon>
    </lineage>
</organism>
<dbReference type="AlphaFoldDB" id="A0A420E7M9"/>
<evidence type="ECO:0000313" key="2">
    <source>
        <dbReference type="Proteomes" id="UP000286482"/>
    </source>
</evidence>
<protein>
    <submittedName>
        <fullName evidence="1">Uncharacterized protein</fullName>
    </submittedName>
</protein>
<reference evidence="1 2" key="1">
    <citation type="submission" date="2018-09" db="EMBL/GenBank/DDBJ databases">
        <authorList>
            <person name="Wang Z."/>
        </authorList>
    </citation>
    <scope>NUCLEOTIDE SEQUENCE [LARGE SCALE GENOMIC DNA]</scope>
    <source>
        <strain evidence="1 2">ALS 81</strain>
    </source>
</reference>